<evidence type="ECO:0000256" key="1">
    <source>
        <dbReference type="SAM" id="MobiDB-lite"/>
    </source>
</evidence>
<sequence length="83" mass="9603">MFPLLARQYGLQHKESSMANHPLSRFFQHYLRGQRKLLGIDPQQALSRLNEVMQWEESEKKAAGANRPQAEEQGIRIDSPREG</sequence>
<name>A0A344UFL9_9NEIS</name>
<reference evidence="2 3" key="1">
    <citation type="submission" date="2018-05" db="EMBL/GenBank/DDBJ databases">
        <title>Genome sequencing, assembly and analysis of the novel insecticidal bacterium, Chromobacterium phragmitis.</title>
        <authorList>
            <person name="Sparks M.E."/>
            <person name="Blackburn M.B."/>
            <person name="Gundersen-Rindal D.E."/>
        </authorList>
    </citation>
    <scope>NUCLEOTIDE SEQUENCE [LARGE SCALE GENOMIC DNA]</scope>
    <source>
        <strain evidence="2">IIBBL 274-1</strain>
    </source>
</reference>
<protein>
    <submittedName>
        <fullName evidence="2">Uncharacterized protein</fullName>
    </submittedName>
</protein>
<feature type="compositionally biased region" description="Basic and acidic residues" evidence="1">
    <location>
        <begin position="69"/>
        <end position="83"/>
    </location>
</feature>
<feature type="region of interest" description="Disordered" evidence="1">
    <location>
        <begin position="56"/>
        <end position="83"/>
    </location>
</feature>
<evidence type="ECO:0000313" key="2">
    <source>
        <dbReference type="EMBL" id="AXE34067.1"/>
    </source>
</evidence>
<evidence type="ECO:0000313" key="3">
    <source>
        <dbReference type="Proteomes" id="UP000252038"/>
    </source>
</evidence>
<organism evidence="2 3">
    <name type="scientific">Chromobacterium phragmitis</name>
    <dbReference type="NCBI Taxonomy" id="2202141"/>
    <lineage>
        <taxon>Bacteria</taxon>
        <taxon>Pseudomonadati</taxon>
        <taxon>Pseudomonadota</taxon>
        <taxon>Betaproteobacteria</taxon>
        <taxon>Neisseriales</taxon>
        <taxon>Chromobacteriaceae</taxon>
        <taxon>Chromobacterium</taxon>
    </lineage>
</organism>
<proteinExistence type="predicted"/>
<accession>A0A344UFL9</accession>
<dbReference type="KEGG" id="chrb:DK843_06990"/>
<dbReference type="EMBL" id="CP029554">
    <property type="protein sequence ID" value="AXE34067.1"/>
    <property type="molecule type" value="Genomic_DNA"/>
</dbReference>
<dbReference type="Proteomes" id="UP000252038">
    <property type="component" value="Chromosome"/>
</dbReference>
<dbReference type="AlphaFoldDB" id="A0A344UFL9"/>
<gene>
    <name evidence="2" type="ORF">DK843_06990</name>
</gene>